<reference evidence="2 3" key="1">
    <citation type="submission" date="2011-11" db="EMBL/GenBank/DDBJ databases">
        <title>The Genome Sequence of Fusarium oxysporum PHW815.</title>
        <authorList>
            <consortium name="The Broad Institute Genome Sequencing Platform"/>
            <person name="Ma L.-J."/>
            <person name="Gale L.R."/>
            <person name="Schwartz D.C."/>
            <person name="Zhou S."/>
            <person name="Corby-Kistler H."/>
            <person name="Young S.K."/>
            <person name="Zeng Q."/>
            <person name="Gargeya S."/>
            <person name="Fitzgerald M."/>
            <person name="Haas B."/>
            <person name="Abouelleil A."/>
            <person name="Alvarado L."/>
            <person name="Arachchi H.M."/>
            <person name="Berlin A."/>
            <person name="Brown A."/>
            <person name="Chapman S.B."/>
            <person name="Chen Z."/>
            <person name="Dunbar C."/>
            <person name="Freedman E."/>
            <person name="Gearin G."/>
            <person name="Goldberg J."/>
            <person name="Griggs A."/>
            <person name="Gujja S."/>
            <person name="Heiman D."/>
            <person name="Howarth C."/>
            <person name="Larson L."/>
            <person name="Lui A."/>
            <person name="MacDonald P.J.P."/>
            <person name="Montmayeur A."/>
            <person name="Murphy C."/>
            <person name="Neiman D."/>
            <person name="Pearson M."/>
            <person name="Priest M."/>
            <person name="Roberts A."/>
            <person name="Saif S."/>
            <person name="Shea T."/>
            <person name="Shenoy N."/>
            <person name="Sisk P."/>
            <person name="Stolte C."/>
            <person name="Sykes S."/>
            <person name="Wortman J."/>
            <person name="Nusbaum C."/>
            <person name="Birren B."/>
        </authorList>
    </citation>
    <scope>NUCLEOTIDE SEQUENCE [LARGE SCALE GENOMIC DNA]</scope>
    <source>
        <strain evidence="2 3">54005</strain>
    </source>
</reference>
<evidence type="ECO:0000256" key="1">
    <source>
        <dbReference type="SAM" id="MobiDB-lite"/>
    </source>
</evidence>
<accession>X0BAB0</accession>
<evidence type="ECO:0000313" key="3">
    <source>
        <dbReference type="Proteomes" id="UP000030663"/>
    </source>
</evidence>
<gene>
    <name evidence="2" type="ORF">FOQG_19488</name>
</gene>
<protein>
    <submittedName>
        <fullName evidence="2">Uncharacterized protein</fullName>
    </submittedName>
</protein>
<sequence>MGGVSTFGTSYSPESLLWEQWWSSNQLVPFDLSEDQISTSNSVYTQTVPLIDDSSHGYNTYLTRYWQYNSHEMNYTNPWDSVNPVVEDIPLFPVSEDGISEASLGQGHRHSPLIQKTPDRKTN</sequence>
<dbReference type="EMBL" id="KI979849">
    <property type="protein sequence ID" value="EXK75748.1"/>
    <property type="molecule type" value="Genomic_DNA"/>
</dbReference>
<dbReference type="HOGENOM" id="CLU_2015409_0_0_1"/>
<proteinExistence type="predicted"/>
<dbReference type="OrthoDB" id="295274at2759"/>
<dbReference type="AlphaFoldDB" id="X0BAB0"/>
<feature type="region of interest" description="Disordered" evidence="1">
    <location>
        <begin position="100"/>
        <end position="123"/>
    </location>
</feature>
<name>X0BAB0_FUSOX</name>
<keyword evidence="3" id="KW-1185">Reference proteome</keyword>
<dbReference type="Proteomes" id="UP000030663">
    <property type="component" value="Unassembled WGS sequence"/>
</dbReference>
<evidence type="ECO:0000313" key="2">
    <source>
        <dbReference type="EMBL" id="EXK75748.1"/>
    </source>
</evidence>
<organism evidence="2 3">
    <name type="scientific">Fusarium oxysporum f. sp. raphani 54005</name>
    <dbReference type="NCBI Taxonomy" id="1089458"/>
    <lineage>
        <taxon>Eukaryota</taxon>
        <taxon>Fungi</taxon>
        <taxon>Dikarya</taxon>
        <taxon>Ascomycota</taxon>
        <taxon>Pezizomycotina</taxon>
        <taxon>Sordariomycetes</taxon>
        <taxon>Hypocreomycetidae</taxon>
        <taxon>Hypocreales</taxon>
        <taxon>Nectriaceae</taxon>
        <taxon>Fusarium</taxon>
        <taxon>Fusarium oxysporum species complex</taxon>
    </lineage>
</organism>